<accession>A0A834HWN0</accession>
<keyword evidence="3" id="KW-1185">Reference proteome</keyword>
<dbReference type="Proteomes" id="UP000625711">
    <property type="component" value="Unassembled WGS sequence"/>
</dbReference>
<sequence>MERRANRKSGERGCDRPLQNGGARIDRLSGLRSGRRITPGDGIGRLCAGAKLHRIVSCDDTSRQNDALAVSVIDVSVLTWPSRECERHKLVQLSNRDSWGYRMLMYANDESATILSMKICCNLS</sequence>
<feature type="region of interest" description="Disordered" evidence="1">
    <location>
        <begin position="1"/>
        <end position="25"/>
    </location>
</feature>
<comment type="caution">
    <text evidence="2">The sequence shown here is derived from an EMBL/GenBank/DDBJ whole genome shotgun (WGS) entry which is preliminary data.</text>
</comment>
<organism evidence="2 3">
    <name type="scientific">Rhynchophorus ferrugineus</name>
    <name type="common">Red palm weevil</name>
    <name type="synonym">Curculio ferrugineus</name>
    <dbReference type="NCBI Taxonomy" id="354439"/>
    <lineage>
        <taxon>Eukaryota</taxon>
        <taxon>Metazoa</taxon>
        <taxon>Ecdysozoa</taxon>
        <taxon>Arthropoda</taxon>
        <taxon>Hexapoda</taxon>
        <taxon>Insecta</taxon>
        <taxon>Pterygota</taxon>
        <taxon>Neoptera</taxon>
        <taxon>Endopterygota</taxon>
        <taxon>Coleoptera</taxon>
        <taxon>Polyphaga</taxon>
        <taxon>Cucujiformia</taxon>
        <taxon>Curculionidae</taxon>
        <taxon>Dryophthorinae</taxon>
        <taxon>Rhynchophorus</taxon>
    </lineage>
</organism>
<evidence type="ECO:0000313" key="3">
    <source>
        <dbReference type="Proteomes" id="UP000625711"/>
    </source>
</evidence>
<dbReference type="AlphaFoldDB" id="A0A834HWN0"/>
<protein>
    <submittedName>
        <fullName evidence="2">Uncharacterized protein</fullName>
    </submittedName>
</protein>
<evidence type="ECO:0000256" key="1">
    <source>
        <dbReference type="SAM" id="MobiDB-lite"/>
    </source>
</evidence>
<dbReference type="EMBL" id="JAACXV010014549">
    <property type="protein sequence ID" value="KAF7266350.1"/>
    <property type="molecule type" value="Genomic_DNA"/>
</dbReference>
<name>A0A834HWN0_RHYFE</name>
<gene>
    <name evidence="2" type="ORF">GWI33_020378</name>
</gene>
<feature type="compositionally biased region" description="Basic and acidic residues" evidence="1">
    <location>
        <begin position="1"/>
        <end position="15"/>
    </location>
</feature>
<evidence type="ECO:0000313" key="2">
    <source>
        <dbReference type="EMBL" id="KAF7266350.1"/>
    </source>
</evidence>
<reference evidence="2" key="1">
    <citation type="submission" date="2020-08" db="EMBL/GenBank/DDBJ databases">
        <title>Genome sequencing and assembly of the red palm weevil Rhynchophorus ferrugineus.</title>
        <authorList>
            <person name="Dias G.B."/>
            <person name="Bergman C.M."/>
            <person name="Manee M."/>
        </authorList>
    </citation>
    <scope>NUCLEOTIDE SEQUENCE</scope>
    <source>
        <strain evidence="2">AA-2017</strain>
        <tissue evidence="2">Whole larva</tissue>
    </source>
</reference>
<proteinExistence type="predicted"/>